<dbReference type="SUPFAM" id="SSF47336">
    <property type="entry name" value="ACP-like"/>
    <property type="match status" value="1"/>
</dbReference>
<organism evidence="1 2">
    <name type="scientific">Paraburkholderia metrosideri</name>
    <dbReference type="NCBI Taxonomy" id="580937"/>
    <lineage>
        <taxon>Bacteria</taxon>
        <taxon>Pseudomonadati</taxon>
        <taxon>Pseudomonadota</taxon>
        <taxon>Betaproteobacteria</taxon>
        <taxon>Burkholderiales</taxon>
        <taxon>Burkholderiaceae</taxon>
        <taxon>Paraburkholderia</taxon>
    </lineage>
</organism>
<dbReference type="RefSeq" id="WP_201643515.1">
    <property type="nucleotide sequence ID" value="NZ_CAJHCP010000007.1"/>
</dbReference>
<dbReference type="InterPro" id="IPR036736">
    <property type="entry name" value="ACP-like_sf"/>
</dbReference>
<keyword evidence="2" id="KW-1185">Reference proteome</keyword>
<evidence type="ECO:0000313" key="2">
    <source>
        <dbReference type="Proteomes" id="UP000598032"/>
    </source>
</evidence>
<reference evidence="1 2" key="1">
    <citation type="submission" date="2020-10" db="EMBL/GenBank/DDBJ databases">
        <authorList>
            <person name="Peeters C."/>
        </authorList>
    </citation>
    <scope>NUCLEOTIDE SEQUENCE [LARGE SCALE GENOMIC DNA]</scope>
    <source>
        <strain evidence="1 2">LMG 28140</strain>
    </source>
</reference>
<evidence type="ECO:0008006" key="3">
    <source>
        <dbReference type="Google" id="ProtNLM"/>
    </source>
</evidence>
<name>A0ABM8NRQ2_9BURK</name>
<accession>A0ABM8NRQ2</accession>
<dbReference type="Gene3D" id="1.10.1200.10">
    <property type="entry name" value="ACP-like"/>
    <property type="match status" value="1"/>
</dbReference>
<dbReference type="Proteomes" id="UP000598032">
    <property type="component" value="Unassembled WGS sequence"/>
</dbReference>
<comment type="caution">
    <text evidence="1">The sequence shown here is derived from an EMBL/GenBank/DDBJ whole genome shotgun (WGS) entry which is preliminary data.</text>
</comment>
<proteinExistence type="predicted"/>
<dbReference type="EMBL" id="CAJHCP010000007">
    <property type="protein sequence ID" value="CAD6540343.1"/>
    <property type="molecule type" value="Genomic_DNA"/>
</dbReference>
<sequence length="79" mass="9095">MTNKEKYDKVFMDCFSVPQDALNDQFVYQCVPAWDSVGHMGMIAALEETFDIMMETEDIIEFGSYPIGIEKLKKYAVEV</sequence>
<evidence type="ECO:0000313" key="1">
    <source>
        <dbReference type="EMBL" id="CAD6540343.1"/>
    </source>
</evidence>
<protein>
    <recommendedName>
        <fullName evidence="3">Acyl carrier protein</fullName>
    </recommendedName>
</protein>
<gene>
    <name evidence="1" type="ORF">LMG28140_03489</name>
</gene>